<feature type="transmembrane region" description="Helical" evidence="7">
    <location>
        <begin position="419"/>
        <end position="437"/>
    </location>
</feature>
<dbReference type="PROSITE" id="PS50893">
    <property type="entry name" value="ABC_TRANSPORTER_2"/>
    <property type="match status" value="1"/>
</dbReference>
<evidence type="ECO:0000256" key="4">
    <source>
        <dbReference type="ARBA" id="ARBA00022840"/>
    </source>
</evidence>
<dbReference type="Pfam" id="PF00005">
    <property type="entry name" value="ABC_tran"/>
    <property type="match status" value="2"/>
</dbReference>
<dbReference type="SUPFAM" id="SSF90123">
    <property type="entry name" value="ABC transporter transmembrane region"/>
    <property type="match status" value="1"/>
</dbReference>
<dbReference type="InterPro" id="IPR003593">
    <property type="entry name" value="AAA+_ATPase"/>
</dbReference>
<keyword evidence="11" id="KW-1185">Reference proteome</keyword>
<dbReference type="Gene3D" id="1.20.1560.10">
    <property type="entry name" value="ABC transporter type 1, transmembrane domain"/>
    <property type="match status" value="1"/>
</dbReference>
<protein>
    <submittedName>
        <fullName evidence="10">Abc transporter</fullName>
    </submittedName>
</protein>
<dbReference type="AlphaFoldDB" id="A0A077ZYE3"/>
<dbReference type="EMBL" id="CCKQ01003120">
    <property type="protein sequence ID" value="CDW74227.1"/>
    <property type="molecule type" value="Genomic_DNA"/>
</dbReference>
<dbReference type="Proteomes" id="UP000039865">
    <property type="component" value="Unassembled WGS sequence"/>
</dbReference>
<accession>A0A077ZYE3</accession>
<feature type="transmembrane region" description="Helical" evidence="7">
    <location>
        <begin position="185"/>
        <end position="205"/>
    </location>
</feature>
<dbReference type="GO" id="GO:0140359">
    <property type="term" value="F:ABC-type transporter activity"/>
    <property type="evidence" value="ECO:0007669"/>
    <property type="project" value="InterPro"/>
</dbReference>
<dbReference type="PROSITE" id="PS50929">
    <property type="entry name" value="ABC_TM1F"/>
    <property type="match status" value="1"/>
</dbReference>
<evidence type="ECO:0000256" key="2">
    <source>
        <dbReference type="ARBA" id="ARBA00022692"/>
    </source>
</evidence>
<feature type="domain" description="ABC transporter" evidence="8">
    <location>
        <begin position="480"/>
        <end position="928"/>
    </location>
</feature>
<feature type="transmembrane region" description="Helical" evidence="7">
    <location>
        <begin position="143"/>
        <end position="173"/>
    </location>
</feature>
<evidence type="ECO:0000259" key="8">
    <source>
        <dbReference type="PROSITE" id="PS50893"/>
    </source>
</evidence>
<feature type="transmembrane region" description="Helical" evidence="7">
    <location>
        <begin position="395"/>
        <end position="413"/>
    </location>
</feature>
<dbReference type="PANTHER" id="PTHR24221">
    <property type="entry name" value="ATP-BINDING CASSETTE SUB-FAMILY B"/>
    <property type="match status" value="1"/>
</dbReference>
<dbReference type="SMART" id="SM00382">
    <property type="entry name" value="AAA"/>
    <property type="match status" value="1"/>
</dbReference>
<dbReference type="GO" id="GO:0016887">
    <property type="term" value="F:ATP hydrolysis activity"/>
    <property type="evidence" value="ECO:0007669"/>
    <property type="project" value="InterPro"/>
</dbReference>
<feature type="transmembrane region" description="Helical" evidence="7">
    <location>
        <begin position="269"/>
        <end position="286"/>
    </location>
</feature>
<evidence type="ECO:0000313" key="11">
    <source>
        <dbReference type="Proteomes" id="UP000039865"/>
    </source>
</evidence>
<evidence type="ECO:0000259" key="9">
    <source>
        <dbReference type="PROSITE" id="PS50929"/>
    </source>
</evidence>
<evidence type="ECO:0000256" key="3">
    <source>
        <dbReference type="ARBA" id="ARBA00022741"/>
    </source>
</evidence>
<keyword evidence="5 7" id="KW-1133">Transmembrane helix</keyword>
<feature type="transmembrane region" description="Helical" evidence="7">
    <location>
        <begin position="292"/>
        <end position="313"/>
    </location>
</feature>
<keyword evidence="6 7" id="KW-0472">Membrane</keyword>
<dbReference type="Gene3D" id="3.40.50.300">
    <property type="entry name" value="P-loop containing nucleotide triphosphate hydrolases"/>
    <property type="match status" value="2"/>
</dbReference>
<evidence type="ECO:0000256" key="7">
    <source>
        <dbReference type="SAM" id="Phobius"/>
    </source>
</evidence>
<sequence>MIAHRLQTIETAQNVIYIGKEKDTIEQTIIHAEKGSKEYDEVIKTINKSEFSVVDLNKNIQLIQIKDQQKIIGPNKVDKKVLIEDNNYIPMLNDINDQDSLIDDNTISQKEKEEIKQVQEIQSEINEHSTFGTIMKFYGPKHLIALSFVTSFINAFTYPVNGLIFAKVLFVLIDNKYNPNFTHDRNFWCAAYTLLALSTGIFDFLNKGIHKHLSENLSYNIRVKLYQTILKKNFAWFDNKERTPGILGNYLAEEVNNLNGLTSEAINSFIEAIFCLAIGIFIAFFYSWRLALIGLGASPFVVIGGIALQLVIWNSAKNQNKVNTKDKKKIDPYDQANSLISEVLTNYKTVISLGPKNIEFIIGKYNDLLNEPKQGAIQISHFSGTMYGYSHSVRFLFLSFMFAMMAMYVVHYHDGPEECFIAIYTIMMAALQSGMLVSHVPSLDKAKQAAKKIMSILNEQNTESQGPLTLENKFIEKGFIEFKNVGFKYPSRQDAILNNLSFKIPDGMRVAVVGHSGSGKSTIANLILRMYDVGSGKILINDLNINQFNMQNLRKQIGYVMQEPVLFDMSIKENIKYGNSTATDIEVRHAAELANALTFIEDENLMKSMSESDEVLPIEVDIQDIISNEIVAQKFPSLFNQIQRMQKEGQLSQSQIQLIKEILTVGDQSIIDIIRTRQDIIVKTIEEYKPEQNQKDLELFVRKLAWNVEVAEIMSYLENIKDISEKYSGLMRFQQYISQIKNAIINNQNQFDLETVKEFLNQLKTKDLTTEVQLSNLIIEEKNQQRIQMKNQLLKCQINQIQLCRKSIENNQFESLHKGFYKKCGAKGSKLSGGQKQRIAIARALIKDPKILILDEATSALDEQSQEQVQKALDTAMEGRTCIFIAHRLSTIQNCQWIFVMNKGEIVEQGTFKELSENDQSYFNKLKSGMES</sequence>
<dbReference type="OrthoDB" id="6500128at2759"/>
<dbReference type="InterPro" id="IPR036640">
    <property type="entry name" value="ABC1_TM_sf"/>
</dbReference>
<dbReference type="PANTHER" id="PTHR24221:SF503">
    <property type="entry name" value="MITOCHONDRIAL POTASSIUM CHANNEL ATP-BINDING SUBUNIT"/>
    <property type="match status" value="1"/>
</dbReference>
<dbReference type="InterPro" id="IPR027417">
    <property type="entry name" value="P-loop_NTPase"/>
</dbReference>
<dbReference type="InterPro" id="IPR003439">
    <property type="entry name" value="ABC_transporter-like_ATP-bd"/>
</dbReference>
<keyword evidence="2 7" id="KW-0812">Transmembrane</keyword>
<keyword evidence="3" id="KW-0547">Nucleotide-binding</keyword>
<feature type="domain" description="ABC transmembrane type-1" evidence="9">
    <location>
        <begin position="145"/>
        <end position="445"/>
    </location>
</feature>
<reference evidence="10 11" key="1">
    <citation type="submission" date="2014-06" db="EMBL/GenBank/DDBJ databases">
        <authorList>
            <person name="Swart Estienne"/>
        </authorList>
    </citation>
    <scope>NUCLEOTIDE SEQUENCE [LARGE SCALE GENOMIC DNA]</scope>
    <source>
        <strain evidence="10 11">130c</strain>
    </source>
</reference>
<keyword evidence="4" id="KW-0067">ATP-binding</keyword>
<proteinExistence type="predicted"/>
<evidence type="ECO:0000256" key="1">
    <source>
        <dbReference type="ARBA" id="ARBA00004141"/>
    </source>
</evidence>
<dbReference type="Pfam" id="PF00664">
    <property type="entry name" value="ABC_membrane"/>
    <property type="match status" value="1"/>
</dbReference>
<dbReference type="InterPro" id="IPR017871">
    <property type="entry name" value="ABC_transporter-like_CS"/>
</dbReference>
<dbReference type="CDD" id="cd18578">
    <property type="entry name" value="ABC_6TM_Pgp_ABCB1_D2_like"/>
    <property type="match status" value="1"/>
</dbReference>
<dbReference type="InParanoid" id="A0A077ZYE3"/>
<evidence type="ECO:0000313" key="10">
    <source>
        <dbReference type="EMBL" id="CDW74227.1"/>
    </source>
</evidence>
<gene>
    <name evidence="10" type="primary">Contig108.g133</name>
    <name evidence="10" type="ORF">STYLEM_3221</name>
</gene>
<dbReference type="GO" id="GO:0005524">
    <property type="term" value="F:ATP binding"/>
    <property type="evidence" value="ECO:0007669"/>
    <property type="project" value="UniProtKB-KW"/>
</dbReference>
<comment type="subcellular location">
    <subcellularLocation>
        <location evidence="1">Membrane</location>
        <topology evidence="1">Multi-pass membrane protein</topology>
    </subcellularLocation>
</comment>
<evidence type="ECO:0000256" key="6">
    <source>
        <dbReference type="ARBA" id="ARBA00023136"/>
    </source>
</evidence>
<dbReference type="InterPro" id="IPR039421">
    <property type="entry name" value="Type_1_exporter"/>
</dbReference>
<organism evidence="10 11">
    <name type="scientific">Stylonychia lemnae</name>
    <name type="common">Ciliate</name>
    <dbReference type="NCBI Taxonomy" id="5949"/>
    <lineage>
        <taxon>Eukaryota</taxon>
        <taxon>Sar</taxon>
        <taxon>Alveolata</taxon>
        <taxon>Ciliophora</taxon>
        <taxon>Intramacronucleata</taxon>
        <taxon>Spirotrichea</taxon>
        <taxon>Stichotrichia</taxon>
        <taxon>Sporadotrichida</taxon>
        <taxon>Oxytrichidae</taxon>
        <taxon>Stylonychinae</taxon>
        <taxon>Stylonychia</taxon>
    </lineage>
</organism>
<dbReference type="GO" id="GO:0016020">
    <property type="term" value="C:membrane"/>
    <property type="evidence" value="ECO:0007669"/>
    <property type="project" value="UniProtKB-SubCell"/>
</dbReference>
<evidence type="ECO:0000256" key="5">
    <source>
        <dbReference type="ARBA" id="ARBA00022989"/>
    </source>
</evidence>
<dbReference type="InterPro" id="IPR011527">
    <property type="entry name" value="ABC1_TM_dom"/>
</dbReference>
<dbReference type="PROSITE" id="PS00211">
    <property type="entry name" value="ABC_TRANSPORTER_1"/>
    <property type="match status" value="1"/>
</dbReference>
<dbReference type="SUPFAM" id="SSF52540">
    <property type="entry name" value="P-loop containing nucleoside triphosphate hydrolases"/>
    <property type="match status" value="1"/>
</dbReference>
<name>A0A077ZYE3_STYLE</name>